<dbReference type="RefSeq" id="WP_002357860.1">
    <property type="nucleotide sequence ID" value="NZ_GL454426.1"/>
</dbReference>
<dbReference type="AlphaFoldDB" id="A0A125W8M0"/>
<dbReference type="SUPFAM" id="SSF55315">
    <property type="entry name" value="L30e-like"/>
    <property type="match status" value="1"/>
</dbReference>
<dbReference type="GO" id="GO:0005840">
    <property type="term" value="C:ribosome"/>
    <property type="evidence" value="ECO:0007669"/>
    <property type="project" value="UniProtKB-KW"/>
</dbReference>
<dbReference type="Pfam" id="PF01248">
    <property type="entry name" value="Ribosomal_L7Ae"/>
    <property type="match status" value="1"/>
</dbReference>
<proteinExistence type="predicted"/>
<organism evidence="2 3">
    <name type="scientific">Enterococcus faecalis TX4248</name>
    <dbReference type="NCBI Taxonomy" id="749495"/>
    <lineage>
        <taxon>Bacteria</taxon>
        <taxon>Bacillati</taxon>
        <taxon>Bacillota</taxon>
        <taxon>Bacilli</taxon>
        <taxon>Lactobacillales</taxon>
        <taxon>Enterococcaceae</taxon>
        <taxon>Enterococcus</taxon>
    </lineage>
</organism>
<evidence type="ECO:0000313" key="2">
    <source>
        <dbReference type="EMBL" id="EFM83680.1"/>
    </source>
</evidence>
<dbReference type="GeneID" id="60893658"/>
<reference evidence="2 3" key="1">
    <citation type="submission" date="2010-07" db="EMBL/GenBank/DDBJ databases">
        <authorList>
            <person name="Sid Ahmed O."/>
        </authorList>
    </citation>
    <scope>NUCLEOTIDE SEQUENCE [LARGE SCALE GENOMIC DNA]</scope>
    <source>
        <strain evidence="2 3">TX4248</strain>
    </source>
</reference>
<dbReference type="NCBIfam" id="NF005585">
    <property type="entry name" value="PRK07283.1"/>
    <property type="match status" value="1"/>
</dbReference>
<dbReference type="HOGENOM" id="CLU_157804_5_0_9"/>
<dbReference type="EMBL" id="AEBR01000020">
    <property type="protein sequence ID" value="EFM83680.1"/>
    <property type="molecule type" value="Genomic_DNA"/>
</dbReference>
<evidence type="ECO:0000313" key="3">
    <source>
        <dbReference type="Proteomes" id="UP000004846"/>
    </source>
</evidence>
<dbReference type="Proteomes" id="UP000004846">
    <property type="component" value="Unassembled WGS sequence"/>
</dbReference>
<evidence type="ECO:0000259" key="1">
    <source>
        <dbReference type="Pfam" id="PF01248"/>
    </source>
</evidence>
<keyword evidence="2" id="KW-0687">Ribonucleoprotein</keyword>
<dbReference type="InterPro" id="IPR029064">
    <property type="entry name" value="Ribosomal_eL30-like_sf"/>
</dbReference>
<dbReference type="Gene3D" id="3.30.1330.30">
    <property type="match status" value="1"/>
</dbReference>
<comment type="caution">
    <text evidence="2">The sequence shown here is derived from an EMBL/GenBank/DDBJ whole genome shotgun (WGS) entry which is preliminary data.</text>
</comment>
<keyword evidence="2" id="KW-0689">Ribosomal protein</keyword>
<name>A0A125W8M0_ENTFL</name>
<feature type="domain" description="Ribosomal protein eL8/eL30/eS12/Gadd45" evidence="1">
    <location>
        <begin position="6"/>
        <end position="87"/>
    </location>
</feature>
<gene>
    <name evidence="2" type="ORF">HMPREF9498_00676</name>
</gene>
<dbReference type="InterPro" id="IPR004038">
    <property type="entry name" value="Ribosomal_eL8/eL30/eS12/Gad45"/>
</dbReference>
<accession>A0A125W8M0</accession>
<sequence>MENKTKILNLLGLAMRAGKLVTGEELTLKDIRANKAKFVFVAQDASENTRKKIKDKSSYYNVPVSELFSQFELSQAIGRPRMVIGVTDAGFATKIKELLKG</sequence>
<protein>
    <submittedName>
        <fullName evidence="2">Ribosomal protein L7Ae</fullName>
    </submittedName>
</protein>